<dbReference type="AlphaFoldDB" id="A0ABD5X294"/>
<evidence type="ECO:0000313" key="1">
    <source>
        <dbReference type="EMBL" id="MFC7125225.1"/>
    </source>
</evidence>
<evidence type="ECO:0008006" key="3">
    <source>
        <dbReference type="Google" id="ProtNLM"/>
    </source>
</evidence>
<dbReference type="RefSeq" id="WP_267636224.1">
    <property type="nucleotide sequence ID" value="NZ_JAODIY010000004.1"/>
</dbReference>
<protein>
    <recommendedName>
        <fullName evidence="3">SipW-cognate class signal peptide</fullName>
    </recommendedName>
</protein>
<reference evidence="1 2" key="1">
    <citation type="journal article" date="2014" name="Int. J. Syst. Evol. Microbiol.">
        <title>Complete genome sequence of Corynebacterium casei LMG S-19264T (=DSM 44701T), isolated from a smear-ripened cheese.</title>
        <authorList>
            <consortium name="US DOE Joint Genome Institute (JGI-PGF)"/>
            <person name="Walter F."/>
            <person name="Albersmeier A."/>
            <person name="Kalinowski J."/>
            <person name="Ruckert C."/>
        </authorList>
    </citation>
    <scope>NUCLEOTIDE SEQUENCE [LARGE SCALE GENOMIC DNA]</scope>
    <source>
        <strain evidence="1 2">CGMCC 4.7215</strain>
    </source>
</reference>
<evidence type="ECO:0000313" key="2">
    <source>
        <dbReference type="Proteomes" id="UP001596414"/>
    </source>
</evidence>
<gene>
    <name evidence="1" type="ORF">ACFQJ7_04115</name>
</gene>
<proteinExistence type="predicted"/>
<organism evidence="1 2">
    <name type="scientific">Halovenus rubra</name>
    <dbReference type="NCBI Taxonomy" id="869890"/>
    <lineage>
        <taxon>Archaea</taxon>
        <taxon>Methanobacteriati</taxon>
        <taxon>Methanobacteriota</taxon>
        <taxon>Stenosarchaea group</taxon>
        <taxon>Halobacteria</taxon>
        <taxon>Halobacteriales</taxon>
        <taxon>Haloarculaceae</taxon>
        <taxon>Halovenus</taxon>
    </lineage>
</organism>
<comment type="caution">
    <text evidence="1">The sequence shown here is derived from an EMBL/GenBank/DDBJ whole genome shotgun (WGS) entry which is preliminary data.</text>
</comment>
<dbReference type="EMBL" id="JBHSZQ010000004">
    <property type="protein sequence ID" value="MFC7125225.1"/>
    <property type="molecule type" value="Genomic_DNA"/>
</dbReference>
<name>A0ABD5X294_9EURY</name>
<sequence length="189" mass="19612">MQARTMEINRRSILLGLGTASVGIGGLFSSGAFTSVEATRSVEINTSDDSSAILKFEPNNPSSNNNIITTENESGTSVIKIKQADLNERATTTFADALKVTNDGSKDVGISVNPDASDDTNNLIGDVLDIQDSSGTSIVDSSTEGDNAVDLSSGSNIKLTVVIDLQNNTGAAIDTISSIVFAARKGDHS</sequence>
<accession>A0ABD5X294</accession>
<dbReference type="Proteomes" id="UP001596414">
    <property type="component" value="Unassembled WGS sequence"/>
</dbReference>